<protein>
    <submittedName>
        <fullName evidence="2">Uncharacterized protein</fullName>
    </submittedName>
</protein>
<sequence>MNEQSYKAKQGKQRARDGKRDFKKDSALLLKENK</sequence>
<gene>
    <name evidence="2" type="ORF">N478_17240</name>
</gene>
<accession>A0A167NDE8</accession>
<dbReference type="Proteomes" id="UP000076661">
    <property type="component" value="Unassembled WGS sequence"/>
</dbReference>
<feature type="region of interest" description="Disordered" evidence="1">
    <location>
        <begin position="1"/>
        <end position="34"/>
    </location>
</feature>
<dbReference type="AlphaFoldDB" id="A0A167NDE8"/>
<name>A0A167NDE8_9GAMM</name>
<organism evidence="2 3">
    <name type="scientific">Pseudoalteromonas luteoviolacea S4060-1</name>
    <dbReference type="NCBI Taxonomy" id="1365257"/>
    <lineage>
        <taxon>Bacteria</taxon>
        <taxon>Pseudomonadati</taxon>
        <taxon>Pseudomonadota</taxon>
        <taxon>Gammaproteobacteria</taxon>
        <taxon>Alteromonadales</taxon>
        <taxon>Pseudoalteromonadaceae</taxon>
        <taxon>Pseudoalteromonas</taxon>
    </lineage>
</organism>
<evidence type="ECO:0000313" key="3">
    <source>
        <dbReference type="Proteomes" id="UP000076661"/>
    </source>
</evidence>
<feature type="compositionally biased region" description="Basic and acidic residues" evidence="1">
    <location>
        <begin position="14"/>
        <end position="34"/>
    </location>
</feature>
<dbReference type="PATRIC" id="fig|1365257.3.peg.1870"/>
<comment type="caution">
    <text evidence="2">The sequence shown here is derived from an EMBL/GenBank/DDBJ whole genome shotgun (WGS) entry which is preliminary data.</text>
</comment>
<proteinExistence type="predicted"/>
<reference evidence="2 3" key="1">
    <citation type="submission" date="2013-07" db="EMBL/GenBank/DDBJ databases">
        <title>Comparative Genomic and Metabolomic Analysis of Twelve Strains of Pseudoalteromonas luteoviolacea.</title>
        <authorList>
            <person name="Vynne N.G."/>
            <person name="Mansson M."/>
            <person name="Gram L."/>
        </authorList>
    </citation>
    <scope>NUCLEOTIDE SEQUENCE [LARGE SCALE GENOMIC DNA]</scope>
    <source>
        <strain evidence="2 3">S4060-1</strain>
    </source>
</reference>
<dbReference type="EMBL" id="AUXX01000011">
    <property type="protein sequence ID" value="KZN67969.1"/>
    <property type="molecule type" value="Genomic_DNA"/>
</dbReference>
<evidence type="ECO:0000256" key="1">
    <source>
        <dbReference type="SAM" id="MobiDB-lite"/>
    </source>
</evidence>
<evidence type="ECO:0000313" key="2">
    <source>
        <dbReference type="EMBL" id="KZN67969.1"/>
    </source>
</evidence>